<dbReference type="InterPro" id="IPR001841">
    <property type="entry name" value="Znf_RING"/>
</dbReference>
<dbReference type="GO" id="GO:0005634">
    <property type="term" value="C:nucleus"/>
    <property type="evidence" value="ECO:0007669"/>
    <property type="project" value="TreeGrafter"/>
</dbReference>
<evidence type="ECO:0000256" key="4">
    <source>
        <dbReference type="PROSITE-ProRule" id="PRU00175"/>
    </source>
</evidence>
<evidence type="ECO:0000259" key="6">
    <source>
        <dbReference type="PROSITE" id="PS51805"/>
    </source>
</evidence>
<protein>
    <submittedName>
        <fullName evidence="7">G2/m phase-specific e3 ubiquitin-protein ligase</fullName>
    </submittedName>
</protein>
<sequence length="325" mass="36753">MPRFRNALVITYSARRRRRKVCKSVNEKPQEREIELATVEPASNPTVCQFCLSSEENEVDLGPFHEKNGVTVHYYCMLLSSGLIQTTRPSDRTSLLGFTLPDISRELRRGNRLTCCFCHKKGATIGCNIHNCRKAFHLSCGRQNGTMHLFFDTYKSFCAEHWSHPGLEMGSPLRKRPRDICSICQTSFGNCKLNDIISTPCCKRTYFHHRCIQKYALSAGMHYFKCPLCNASKDFQKAMLLNGIFIPDRDASWEREPNAFQELLDRPDTCSISPCICAQGEKYNAKSGNFRLLICESCGSYCAHKACAGLPCKAGRLICPDCTIT</sequence>
<dbReference type="AlphaFoldDB" id="A0AAV4ALB3"/>
<accession>A0AAV4ALB3</accession>
<feature type="domain" description="RING-type" evidence="5">
    <location>
        <begin position="181"/>
        <end position="230"/>
    </location>
</feature>
<name>A0AAV4ALB3_9GAST</name>
<dbReference type="SMART" id="SM00249">
    <property type="entry name" value="PHD"/>
    <property type="match status" value="3"/>
</dbReference>
<dbReference type="Proteomes" id="UP000735302">
    <property type="component" value="Unassembled WGS sequence"/>
</dbReference>
<evidence type="ECO:0000256" key="3">
    <source>
        <dbReference type="ARBA" id="ARBA00022833"/>
    </source>
</evidence>
<reference evidence="7 8" key="1">
    <citation type="journal article" date="2021" name="Elife">
        <title>Chloroplast acquisition without the gene transfer in kleptoplastic sea slugs, Plakobranchus ocellatus.</title>
        <authorList>
            <person name="Maeda T."/>
            <person name="Takahashi S."/>
            <person name="Yoshida T."/>
            <person name="Shimamura S."/>
            <person name="Takaki Y."/>
            <person name="Nagai Y."/>
            <person name="Toyoda A."/>
            <person name="Suzuki Y."/>
            <person name="Arimoto A."/>
            <person name="Ishii H."/>
            <person name="Satoh N."/>
            <person name="Nishiyama T."/>
            <person name="Hasebe M."/>
            <person name="Maruyama T."/>
            <person name="Minagawa J."/>
            <person name="Obokata J."/>
            <person name="Shigenobu S."/>
        </authorList>
    </citation>
    <scope>NUCLEOTIDE SEQUENCE [LARGE SCALE GENOMIC DNA]</scope>
</reference>
<gene>
    <name evidence="7" type="ORF">PoB_003385300</name>
</gene>
<dbReference type="PANTHER" id="PTHR12420:SF42">
    <property type="entry name" value="G2_M PHASE-SPECIFIC E3 UBIQUITIN-PROTEIN LIGASE"/>
    <property type="match status" value="1"/>
</dbReference>
<dbReference type="SUPFAM" id="SSF57903">
    <property type="entry name" value="FYVE/PHD zinc finger"/>
    <property type="match status" value="1"/>
</dbReference>
<evidence type="ECO:0000256" key="1">
    <source>
        <dbReference type="ARBA" id="ARBA00022723"/>
    </source>
</evidence>
<dbReference type="EMBL" id="BLXT01003865">
    <property type="protein sequence ID" value="GFO07348.1"/>
    <property type="molecule type" value="Genomic_DNA"/>
</dbReference>
<dbReference type="InterPro" id="IPR051188">
    <property type="entry name" value="PHD-type_Zinc_Finger"/>
</dbReference>
<evidence type="ECO:0000256" key="2">
    <source>
        <dbReference type="ARBA" id="ARBA00022771"/>
    </source>
</evidence>
<dbReference type="PANTHER" id="PTHR12420">
    <property type="entry name" value="PHD FINGER PROTEIN"/>
    <property type="match status" value="1"/>
</dbReference>
<proteinExistence type="predicted"/>
<evidence type="ECO:0000313" key="7">
    <source>
        <dbReference type="EMBL" id="GFO07348.1"/>
    </source>
</evidence>
<keyword evidence="3" id="KW-0862">Zinc</keyword>
<dbReference type="InterPro" id="IPR013083">
    <property type="entry name" value="Znf_RING/FYVE/PHD"/>
</dbReference>
<dbReference type="Gene3D" id="3.30.40.10">
    <property type="entry name" value="Zinc/RING finger domain, C3HC4 (zinc finger)"/>
    <property type="match status" value="2"/>
</dbReference>
<evidence type="ECO:0000259" key="5">
    <source>
        <dbReference type="PROSITE" id="PS50089"/>
    </source>
</evidence>
<dbReference type="SUPFAM" id="SSF57850">
    <property type="entry name" value="RING/U-box"/>
    <property type="match status" value="1"/>
</dbReference>
<keyword evidence="8" id="KW-1185">Reference proteome</keyword>
<dbReference type="InterPro" id="IPR059102">
    <property type="entry name" value="PHD_PHF7/G2E3-like"/>
</dbReference>
<dbReference type="PROSITE" id="PS50089">
    <property type="entry name" value="ZF_RING_2"/>
    <property type="match status" value="1"/>
</dbReference>
<comment type="caution">
    <text evidence="7">The sequence shown here is derived from an EMBL/GenBank/DDBJ whole genome shotgun (WGS) entry which is preliminary data.</text>
</comment>
<dbReference type="PROSITE" id="PS51805">
    <property type="entry name" value="EPHD"/>
    <property type="match status" value="1"/>
</dbReference>
<keyword evidence="1" id="KW-0479">Metal-binding</keyword>
<dbReference type="InterPro" id="IPR034732">
    <property type="entry name" value="EPHD"/>
</dbReference>
<dbReference type="InterPro" id="IPR011011">
    <property type="entry name" value="Znf_FYVE_PHD"/>
</dbReference>
<dbReference type="Pfam" id="PF26054">
    <property type="entry name" value="PHD_G2E3"/>
    <property type="match status" value="1"/>
</dbReference>
<dbReference type="Pfam" id="PF13771">
    <property type="entry name" value="zf-HC5HC2H"/>
    <property type="match status" value="1"/>
</dbReference>
<keyword evidence="2 4" id="KW-0863">Zinc-finger</keyword>
<dbReference type="InterPro" id="IPR001965">
    <property type="entry name" value="Znf_PHD"/>
</dbReference>
<evidence type="ECO:0000313" key="8">
    <source>
        <dbReference type="Proteomes" id="UP000735302"/>
    </source>
</evidence>
<organism evidence="7 8">
    <name type="scientific">Plakobranchus ocellatus</name>
    <dbReference type="NCBI Taxonomy" id="259542"/>
    <lineage>
        <taxon>Eukaryota</taxon>
        <taxon>Metazoa</taxon>
        <taxon>Spiralia</taxon>
        <taxon>Lophotrochozoa</taxon>
        <taxon>Mollusca</taxon>
        <taxon>Gastropoda</taxon>
        <taxon>Heterobranchia</taxon>
        <taxon>Euthyneura</taxon>
        <taxon>Panpulmonata</taxon>
        <taxon>Sacoglossa</taxon>
        <taxon>Placobranchoidea</taxon>
        <taxon>Plakobranchidae</taxon>
        <taxon>Plakobranchus</taxon>
    </lineage>
</organism>
<feature type="domain" description="PHD-type" evidence="6">
    <location>
        <begin position="45"/>
        <end position="162"/>
    </location>
</feature>
<dbReference type="GO" id="GO:0008270">
    <property type="term" value="F:zinc ion binding"/>
    <property type="evidence" value="ECO:0007669"/>
    <property type="project" value="UniProtKB-KW"/>
</dbReference>